<dbReference type="PANTHER" id="PTHR35271:SF1">
    <property type="entry name" value="ABC TRANSPORTER, SUBSTRATE-BINDING LIPOPROTEIN"/>
    <property type="match status" value="1"/>
</dbReference>
<dbReference type="Gene3D" id="3.40.50.2300">
    <property type="match status" value="2"/>
</dbReference>
<keyword evidence="2" id="KW-1185">Reference proteome</keyword>
<protein>
    <recommendedName>
        <fullName evidence="3">ABC transporter substrate-binding protein</fullName>
    </recommendedName>
</protein>
<dbReference type="AlphaFoldDB" id="A0A4Y9SAN2"/>
<organism evidence="1 2">
    <name type="scientific">Zemynaea arenosa</name>
    <dbReference type="NCBI Taxonomy" id="2561931"/>
    <lineage>
        <taxon>Bacteria</taxon>
        <taxon>Pseudomonadati</taxon>
        <taxon>Pseudomonadota</taxon>
        <taxon>Betaproteobacteria</taxon>
        <taxon>Burkholderiales</taxon>
        <taxon>Oxalobacteraceae</taxon>
        <taxon>Telluria group</taxon>
        <taxon>Zemynaea</taxon>
    </lineage>
</organism>
<reference evidence="1 2" key="1">
    <citation type="submission" date="2019-03" db="EMBL/GenBank/DDBJ databases">
        <title>Draft Genome Sequence of Massilia arenosa sp. nov., a Novel Massilia Species Isolated from a Sandy-loam Maize Soil.</title>
        <authorList>
            <person name="Raths R."/>
            <person name="Peta V."/>
            <person name="Bucking H."/>
        </authorList>
    </citation>
    <scope>NUCLEOTIDE SEQUENCE [LARGE SCALE GENOMIC DNA]</scope>
    <source>
        <strain evidence="1 2">MC02</strain>
    </source>
</reference>
<dbReference type="PANTHER" id="PTHR35271">
    <property type="entry name" value="ABC TRANSPORTER, SUBSTRATE-BINDING LIPOPROTEIN-RELATED"/>
    <property type="match status" value="1"/>
</dbReference>
<evidence type="ECO:0000313" key="2">
    <source>
        <dbReference type="Proteomes" id="UP000298438"/>
    </source>
</evidence>
<proteinExistence type="predicted"/>
<evidence type="ECO:0000313" key="1">
    <source>
        <dbReference type="EMBL" id="TFW19047.1"/>
    </source>
</evidence>
<dbReference type="OrthoDB" id="9776955at2"/>
<comment type="caution">
    <text evidence="1">The sequence shown here is derived from an EMBL/GenBank/DDBJ whole genome shotgun (WGS) entry which is preliminary data.</text>
</comment>
<sequence>MARPRRHPRHPRRHLPRRRRVVRRSPLPHREGRSMIARRTMLAYLAALAAPIASALPLPGPATPARRARIFTLLAKAEGPADQAFRAQLALDGIDTEIVPREVGSDIVKITAAVREARARGADLIYASGAALAEALAGPAGANDPARSVTDIPIVFTALTLTPEQGVALATGRRNVTGVAAAVPPALQLDAIRAYRPFERVGVIVNPANKTTLATVEQLRTAAALHNVALIERHLPLDPRGQPLASALPELVAALARQEAQLLYVPQDDWLATNGKPLTDAALAQHLPSFTADATLLRHARALFGLVPSPESAGRIAGHQAARILKEGAAPGTLPVQGLPRNRCIINMSVATALELYPPVALLNTAEILR</sequence>
<dbReference type="Proteomes" id="UP000298438">
    <property type="component" value="Unassembled WGS sequence"/>
</dbReference>
<name>A0A4Y9SAN2_9BURK</name>
<gene>
    <name evidence="1" type="ORF">E4L96_12315</name>
</gene>
<dbReference type="EMBL" id="SPVF01000153">
    <property type="protein sequence ID" value="TFW19047.1"/>
    <property type="molecule type" value="Genomic_DNA"/>
</dbReference>
<dbReference type="Pfam" id="PF04392">
    <property type="entry name" value="ABC_sub_bind"/>
    <property type="match status" value="1"/>
</dbReference>
<accession>A0A4Y9SAN2</accession>
<evidence type="ECO:0008006" key="3">
    <source>
        <dbReference type="Google" id="ProtNLM"/>
    </source>
</evidence>
<dbReference type="InterPro" id="IPR007487">
    <property type="entry name" value="ABC_transpt-TYRBP-like"/>
</dbReference>